<dbReference type="RefSeq" id="WP_075852424.1">
    <property type="nucleotide sequence ID" value="NZ_FMAC01000002.1"/>
</dbReference>
<reference evidence="2" key="1">
    <citation type="submission" date="2016-08" db="EMBL/GenBank/DDBJ databases">
        <authorList>
            <person name="Varghese N."/>
            <person name="Submissions Spin"/>
        </authorList>
    </citation>
    <scope>NUCLEOTIDE SEQUENCE [LARGE SCALE GENOMIC DNA]</scope>
    <source>
        <strain evidence="2">CCBAU 57015</strain>
    </source>
</reference>
<gene>
    <name evidence="1" type="ORF">GA0061100_102627</name>
</gene>
<dbReference type="InterPro" id="IPR011050">
    <property type="entry name" value="Pectin_lyase_fold/virulence"/>
</dbReference>
<dbReference type="EMBL" id="FMAC01000002">
    <property type="protein sequence ID" value="SCB16542.1"/>
    <property type="molecule type" value="Genomic_DNA"/>
</dbReference>
<evidence type="ECO:0000313" key="1">
    <source>
        <dbReference type="EMBL" id="SCB16542.1"/>
    </source>
</evidence>
<proteinExistence type="predicted"/>
<dbReference type="STRING" id="52131.GA0061100_102627"/>
<evidence type="ECO:0000313" key="2">
    <source>
        <dbReference type="Proteomes" id="UP000186228"/>
    </source>
</evidence>
<protein>
    <submittedName>
        <fullName evidence="1">Uncharacterized protein</fullName>
    </submittedName>
</protein>
<dbReference type="SUPFAM" id="SSF51126">
    <property type="entry name" value="Pectin lyase-like"/>
    <property type="match status" value="1"/>
</dbReference>
<sequence length="731" mass="76988">MSQTALKIRVVPRYPAKVSATDGLTAVRSGIDLVIKSDYGDLVQVPTVTNPDRTFMLAWDADIDNYQSVSFTNIINNIQDAVIGPPLAAIDAVNPGADQVIYFTVPGVAATFTASEYVRGVSNAVDQPSYLLAIGAAANTALQPIATRAAMAALVTPTFKNVYLNETDREGEFAWTSANVSAFVSTDPTQALYVPPASDPTGASGAWVRKYSGTFLARWCGSNQAAIEAAHALADEIRLDRTFNITSTSTWPNGKIYRFANGAGLVVSTGVTLTIKGTIDAGAMRGIPGVGPNKIFNCLGTGKVIGIARTCGEWWGAVGDYTSADDQPALQAAHDSVENSYGSDCLGRPTLLLRAGGQYGIDSTLVLRPKHIVNLSVEGGGSVLGTRIWVRSTFSGVIGILVDGQTDGSAAIADFHIKGFSLYKVSGASAIAGIQVGNSGKSLIGYKCSVFENIHVNGFTWNWNVTGLLTRLIKWDRCDGWSDTVSGSIGMRIKDGGTGSFVGDLIVDSCQFVVPVDSGSSVQVVSSTSGAQIKGLRFPNCTNYKGSEYFSIQASAGGIIGDIWLPPGVQFDGFGQTMLRINASGSGTTVDDIHAEGVYFRGVNSGYFPVNISGDGTAILKNLFIRGCWFANTAGLVINISKATAVTVCDNQLTDIDSAGNSGMYFTSCTRVRASGNILNRTGTQQLGYFITFDSCDYYTCDENIAGGIVATSVIREVSPGAHKYVGAGNI</sequence>
<dbReference type="Proteomes" id="UP000186228">
    <property type="component" value="Unassembled WGS sequence"/>
</dbReference>
<accession>A0A1C3UM49</accession>
<keyword evidence="2" id="KW-1185">Reference proteome</keyword>
<organism evidence="1 2">
    <name type="scientific">Rhizobium hainanense</name>
    <dbReference type="NCBI Taxonomy" id="52131"/>
    <lineage>
        <taxon>Bacteria</taxon>
        <taxon>Pseudomonadati</taxon>
        <taxon>Pseudomonadota</taxon>
        <taxon>Alphaproteobacteria</taxon>
        <taxon>Hyphomicrobiales</taxon>
        <taxon>Rhizobiaceae</taxon>
        <taxon>Rhizobium/Agrobacterium group</taxon>
        <taxon>Rhizobium</taxon>
    </lineage>
</organism>
<dbReference type="OrthoDB" id="8404525at2"/>
<dbReference type="AlphaFoldDB" id="A0A1C3UM49"/>
<name>A0A1C3UM49_9HYPH</name>